<dbReference type="GO" id="GO:0007165">
    <property type="term" value="P:signal transduction"/>
    <property type="evidence" value="ECO:0007669"/>
    <property type="project" value="TreeGrafter"/>
</dbReference>
<sequence>MTVNYTAILEDMIATTREAGALTLEHFRRFRDIEIGVKGPGDFVSDADRQSETLIRERLLGRYPWGLTGEEFAPVDGSDAEHRWLVDPIDGTTNFIYGQHYTITIALRRGNETICGLVYNPVADEMFTTIKGEGAYLNGERLRVNASSDIALMCVGTGLPTPNLSLYPGAYQRLDDIRAPIGAVRVVGSAANSCAYVACGRLTGYYEETGFVDTAAGILLVEEAGGIVTDWWGRGPEIYERTGTLIVANAATHAYLLERLRGVPPKDP</sequence>
<feature type="binding site" evidence="7">
    <location>
        <position position="87"/>
    </location>
    <ligand>
        <name>Mg(2+)</name>
        <dbReference type="ChEBI" id="CHEBI:18420"/>
        <label>1</label>
        <note>catalytic</note>
    </ligand>
</feature>
<dbReference type="Pfam" id="PF00459">
    <property type="entry name" value="Inositol_P"/>
    <property type="match status" value="1"/>
</dbReference>
<reference evidence="9 10" key="1">
    <citation type="submission" date="2019-04" db="EMBL/GenBank/DDBJ databases">
        <title>Complete genome sequence of Agrobacterium tumefaciens CFBP6624.</title>
        <authorList>
            <person name="Haryono M."/>
            <person name="Lin Y.-C."/>
            <person name="Lai E.-M."/>
            <person name="Kuo C.-H."/>
        </authorList>
    </citation>
    <scope>NUCLEOTIDE SEQUENCE [LARGE SCALE GENOMIC DNA]</scope>
    <source>
        <strain evidence="9 10">CFBP6624</strain>
    </source>
</reference>
<dbReference type="EC" id="3.1.3.25" evidence="8"/>
<keyword evidence="5 8" id="KW-0378">Hydrolase</keyword>
<dbReference type="CDD" id="cd01639">
    <property type="entry name" value="IMPase"/>
    <property type="match status" value="1"/>
</dbReference>
<feature type="binding site" evidence="7">
    <location>
        <position position="70"/>
    </location>
    <ligand>
        <name>Mg(2+)</name>
        <dbReference type="ChEBI" id="CHEBI:18420"/>
        <label>1</label>
        <note>catalytic</note>
    </ligand>
</feature>
<dbReference type="Gene3D" id="3.40.190.80">
    <property type="match status" value="1"/>
</dbReference>
<protein>
    <recommendedName>
        <fullName evidence="8">Inositol-1-monophosphatase</fullName>
        <ecNumber evidence="8">3.1.3.25</ecNumber>
    </recommendedName>
</protein>
<evidence type="ECO:0000313" key="9">
    <source>
        <dbReference type="EMBL" id="QCM01562.1"/>
    </source>
</evidence>
<dbReference type="GO" id="GO:0046854">
    <property type="term" value="P:phosphatidylinositol phosphate biosynthetic process"/>
    <property type="evidence" value="ECO:0007669"/>
    <property type="project" value="InterPro"/>
</dbReference>
<gene>
    <name evidence="9" type="ORF">CFBP6624_15010</name>
</gene>
<feature type="binding site" evidence="7">
    <location>
        <position position="90"/>
    </location>
    <ligand>
        <name>Mg(2+)</name>
        <dbReference type="ChEBI" id="CHEBI:18420"/>
        <label>2</label>
    </ligand>
</feature>
<dbReference type="RefSeq" id="WP_065116462.1">
    <property type="nucleotide sequence ID" value="NZ_CP039908.1"/>
</dbReference>
<dbReference type="SUPFAM" id="SSF56655">
    <property type="entry name" value="Carbohydrate phosphatase"/>
    <property type="match status" value="1"/>
</dbReference>
<keyword evidence="4 7" id="KW-0479">Metal-binding</keyword>
<dbReference type="PROSITE" id="PS00630">
    <property type="entry name" value="IMP_2"/>
    <property type="match status" value="1"/>
</dbReference>
<feature type="binding site" evidence="7">
    <location>
        <position position="89"/>
    </location>
    <ligand>
        <name>Mg(2+)</name>
        <dbReference type="ChEBI" id="CHEBI:18420"/>
        <label>1</label>
        <note>catalytic</note>
    </ligand>
</feature>
<dbReference type="PANTHER" id="PTHR20854:SF4">
    <property type="entry name" value="INOSITOL-1-MONOPHOSPHATASE-RELATED"/>
    <property type="match status" value="1"/>
</dbReference>
<evidence type="ECO:0000256" key="4">
    <source>
        <dbReference type="ARBA" id="ARBA00022723"/>
    </source>
</evidence>
<evidence type="ECO:0000256" key="7">
    <source>
        <dbReference type="PIRSR" id="PIRSR600760-2"/>
    </source>
</evidence>
<comment type="cofactor">
    <cofactor evidence="2 7 8">
        <name>Mg(2+)</name>
        <dbReference type="ChEBI" id="CHEBI:18420"/>
    </cofactor>
</comment>
<dbReference type="InterPro" id="IPR020550">
    <property type="entry name" value="Inositol_monophosphatase_CS"/>
</dbReference>
<dbReference type="InterPro" id="IPR000760">
    <property type="entry name" value="Inositol_monophosphatase-like"/>
</dbReference>
<evidence type="ECO:0000256" key="8">
    <source>
        <dbReference type="RuleBase" id="RU364068"/>
    </source>
</evidence>
<accession>A0AAE6ELA1</accession>
<dbReference type="PRINTS" id="PR01959">
    <property type="entry name" value="SBIMPHPHTASE"/>
</dbReference>
<dbReference type="InterPro" id="IPR033942">
    <property type="entry name" value="IMPase"/>
</dbReference>
<dbReference type="InterPro" id="IPR020583">
    <property type="entry name" value="Inositol_monoP_metal-BS"/>
</dbReference>
<name>A0AAE6ELA1_AGRTU</name>
<dbReference type="Proteomes" id="UP000298646">
    <property type="component" value="Chromosome linear"/>
</dbReference>
<dbReference type="EMBL" id="CP039908">
    <property type="protein sequence ID" value="QCM01562.1"/>
    <property type="molecule type" value="Genomic_DNA"/>
</dbReference>
<evidence type="ECO:0000256" key="2">
    <source>
        <dbReference type="ARBA" id="ARBA00001946"/>
    </source>
</evidence>
<feature type="binding site" evidence="7">
    <location>
        <position position="213"/>
    </location>
    <ligand>
        <name>Mg(2+)</name>
        <dbReference type="ChEBI" id="CHEBI:18420"/>
        <label>1</label>
        <note>catalytic</note>
    </ligand>
</feature>
<dbReference type="GO" id="GO:0046872">
    <property type="term" value="F:metal ion binding"/>
    <property type="evidence" value="ECO:0007669"/>
    <property type="project" value="UniProtKB-KW"/>
</dbReference>
<dbReference type="PRINTS" id="PR00377">
    <property type="entry name" value="IMPHPHTASES"/>
</dbReference>
<evidence type="ECO:0000256" key="6">
    <source>
        <dbReference type="ARBA" id="ARBA00022842"/>
    </source>
</evidence>
<dbReference type="Gene3D" id="3.30.540.10">
    <property type="entry name" value="Fructose-1,6-Bisphosphatase, subunit A, domain 1"/>
    <property type="match status" value="1"/>
</dbReference>
<dbReference type="GO" id="GO:0008934">
    <property type="term" value="F:inositol monophosphate 1-phosphatase activity"/>
    <property type="evidence" value="ECO:0007669"/>
    <property type="project" value="InterPro"/>
</dbReference>
<dbReference type="GO" id="GO:0006020">
    <property type="term" value="P:inositol metabolic process"/>
    <property type="evidence" value="ECO:0007669"/>
    <property type="project" value="TreeGrafter"/>
</dbReference>
<dbReference type="PANTHER" id="PTHR20854">
    <property type="entry name" value="INOSITOL MONOPHOSPHATASE"/>
    <property type="match status" value="1"/>
</dbReference>
<organism evidence="9 10">
    <name type="scientific">Agrobacterium tumefaciens</name>
    <dbReference type="NCBI Taxonomy" id="358"/>
    <lineage>
        <taxon>Bacteria</taxon>
        <taxon>Pseudomonadati</taxon>
        <taxon>Pseudomonadota</taxon>
        <taxon>Alphaproteobacteria</taxon>
        <taxon>Hyphomicrobiales</taxon>
        <taxon>Rhizobiaceae</taxon>
        <taxon>Rhizobium/Agrobacterium group</taxon>
        <taxon>Agrobacterium</taxon>
        <taxon>Agrobacterium tumefaciens complex</taxon>
    </lineage>
</organism>
<comment type="similarity">
    <text evidence="3 8">Belongs to the inositol monophosphatase superfamily.</text>
</comment>
<evidence type="ECO:0000256" key="5">
    <source>
        <dbReference type="ARBA" id="ARBA00022801"/>
    </source>
</evidence>
<comment type="catalytic activity">
    <reaction evidence="1 8">
        <text>a myo-inositol phosphate + H2O = myo-inositol + phosphate</text>
        <dbReference type="Rhea" id="RHEA:24056"/>
        <dbReference type="ChEBI" id="CHEBI:15377"/>
        <dbReference type="ChEBI" id="CHEBI:17268"/>
        <dbReference type="ChEBI" id="CHEBI:43474"/>
        <dbReference type="ChEBI" id="CHEBI:84139"/>
        <dbReference type="EC" id="3.1.3.25"/>
    </reaction>
</comment>
<dbReference type="PROSITE" id="PS00629">
    <property type="entry name" value="IMP_1"/>
    <property type="match status" value="1"/>
</dbReference>
<dbReference type="InterPro" id="IPR022337">
    <property type="entry name" value="Inositol_monophosphatase_SuhB"/>
</dbReference>
<evidence type="ECO:0000313" key="10">
    <source>
        <dbReference type="Proteomes" id="UP000298646"/>
    </source>
</evidence>
<evidence type="ECO:0000256" key="3">
    <source>
        <dbReference type="ARBA" id="ARBA00009759"/>
    </source>
</evidence>
<dbReference type="AlphaFoldDB" id="A0AAE6ELA1"/>
<proteinExistence type="inferred from homology"/>
<keyword evidence="6 7" id="KW-0460">Magnesium</keyword>
<evidence type="ECO:0000256" key="1">
    <source>
        <dbReference type="ARBA" id="ARBA00001033"/>
    </source>
</evidence>